<dbReference type="InterPro" id="IPR016181">
    <property type="entry name" value="Acyl_CoA_acyltransferase"/>
</dbReference>
<dbReference type="Proteomes" id="UP000176087">
    <property type="component" value="Unassembled WGS sequence"/>
</dbReference>
<dbReference type="PANTHER" id="PTHR47237:SF2">
    <property type="entry name" value="BLL4206 PROTEIN"/>
    <property type="match status" value="1"/>
</dbReference>
<dbReference type="InterPro" id="IPR052729">
    <property type="entry name" value="Acyl/Acetyltrans_Enzymes"/>
</dbReference>
<dbReference type="Gene3D" id="3.40.630.30">
    <property type="match status" value="1"/>
</dbReference>
<dbReference type="PATRIC" id="fig|933944.5.peg.5516"/>
<dbReference type="AlphaFoldDB" id="A0A1E7JPW1"/>
<evidence type="ECO:0000313" key="3">
    <source>
        <dbReference type="Proteomes" id="UP000176087"/>
    </source>
</evidence>
<reference evidence="2 3" key="1">
    <citation type="journal article" date="2016" name="Front. Microbiol.">
        <title>Comparative Genomics Analysis of Streptomyces Species Reveals Their Adaptation to the Marine Environment and Their Diversity at the Genomic Level.</title>
        <authorList>
            <person name="Tian X."/>
            <person name="Zhang Z."/>
            <person name="Yang T."/>
            <person name="Chen M."/>
            <person name="Li J."/>
            <person name="Chen F."/>
            <person name="Yang J."/>
            <person name="Li W."/>
            <person name="Zhang B."/>
            <person name="Zhang Z."/>
            <person name="Wu J."/>
            <person name="Zhang C."/>
            <person name="Long L."/>
            <person name="Xiao J."/>
        </authorList>
    </citation>
    <scope>NUCLEOTIDE SEQUENCE [LARGE SCALE GENOMIC DNA]</scope>
    <source>
        <strain evidence="2 3">SCSIO 10390</strain>
    </source>
</reference>
<feature type="domain" description="N-acetyltransferase" evidence="1">
    <location>
        <begin position="20"/>
        <end position="190"/>
    </location>
</feature>
<comment type="caution">
    <text evidence="2">The sequence shown here is derived from an EMBL/GenBank/DDBJ whole genome shotgun (WGS) entry which is preliminary data.</text>
</comment>
<name>A0A1E7JPW1_9ACTN</name>
<dbReference type="PROSITE" id="PS51186">
    <property type="entry name" value="GNAT"/>
    <property type="match status" value="1"/>
</dbReference>
<gene>
    <name evidence="2" type="ORF">AN215_12315</name>
</gene>
<dbReference type="EMBL" id="LJGT01000038">
    <property type="protein sequence ID" value="OEU90296.1"/>
    <property type="molecule type" value="Genomic_DNA"/>
</dbReference>
<organism evidence="2 3">
    <name type="scientific">Streptomyces abyssalis</name>
    <dbReference type="NCBI Taxonomy" id="933944"/>
    <lineage>
        <taxon>Bacteria</taxon>
        <taxon>Bacillati</taxon>
        <taxon>Actinomycetota</taxon>
        <taxon>Actinomycetes</taxon>
        <taxon>Kitasatosporales</taxon>
        <taxon>Streptomycetaceae</taxon>
        <taxon>Streptomyces</taxon>
    </lineage>
</organism>
<proteinExistence type="predicted"/>
<protein>
    <recommendedName>
        <fullName evidence="1">N-acetyltransferase domain-containing protein</fullName>
    </recommendedName>
</protein>
<dbReference type="InterPro" id="IPR041496">
    <property type="entry name" value="YitH/HolE_GNAT"/>
</dbReference>
<dbReference type="Gene3D" id="3.40.630.90">
    <property type="match status" value="1"/>
</dbReference>
<evidence type="ECO:0000259" key="1">
    <source>
        <dbReference type="PROSITE" id="PS51186"/>
    </source>
</evidence>
<dbReference type="STRING" id="933944.AN215_12315"/>
<dbReference type="PANTHER" id="PTHR47237">
    <property type="entry name" value="SLL0310 PROTEIN"/>
    <property type="match status" value="1"/>
</dbReference>
<dbReference type="GO" id="GO:0016747">
    <property type="term" value="F:acyltransferase activity, transferring groups other than amino-acyl groups"/>
    <property type="evidence" value="ECO:0007669"/>
    <property type="project" value="InterPro"/>
</dbReference>
<sequence>MTTSSGAPAPRLLGQRLQDLPVRRLTVADLAACSDLAESRGWGREQHKWRLLLTTGQGYGIDAPDRPGALIGTCVVTSYPGLPGAVGEAGPDSGPEAAPRAGSACIGMMLVAARCARQGLGRRLMEHAMHSVTTAGDAVAAGSAAGDGAAGDAVLFLSATENGRPLYERLGFLPAGTVTSLTGRFRIPAGEPSGGRAGTAPYVRTATASDLAAVRSLDGPVFGADRTTVLLRLPQFADRFVVAESGDGSLAGFAAAWPNGPRTTVVGPVIARDTETAEALIRDLGLHAPGEVRLDIDARHEGLATWARRHGLDGRCLCTLMVRSGSALPGDNSRRFAPCSVALG</sequence>
<evidence type="ECO:0000313" key="2">
    <source>
        <dbReference type="EMBL" id="OEU90296.1"/>
    </source>
</evidence>
<keyword evidence="3" id="KW-1185">Reference proteome</keyword>
<dbReference type="InterPro" id="IPR000182">
    <property type="entry name" value="GNAT_dom"/>
</dbReference>
<dbReference type="Pfam" id="PF18014">
    <property type="entry name" value="Acetyltransf_18"/>
    <property type="match status" value="1"/>
</dbReference>
<dbReference type="SUPFAM" id="SSF55729">
    <property type="entry name" value="Acyl-CoA N-acyltransferases (Nat)"/>
    <property type="match status" value="1"/>
</dbReference>
<dbReference type="RefSeq" id="WP_070009150.1">
    <property type="nucleotide sequence ID" value="NZ_LJGS01000036.1"/>
</dbReference>
<accession>A0A1E7JPW1</accession>
<dbReference type="OrthoDB" id="510731at2"/>